<dbReference type="Gene3D" id="3.40.50.1110">
    <property type="entry name" value="SGNH hydrolase"/>
    <property type="match status" value="1"/>
</dbReference>
<dbReference type="Proteomes" id="UP000184509">
    <property type="component" value="Unassembled WGS sequence"/>
</dbReference>
<dbReference type="EMBL" id="FQTV01000006">
    <property type="protein sequence ID" value="SHF21760.1"/>
    <property type="molecule type" value="Genomic_DNA"/>
</dbReference>
<gene>
    <name evidence="3" type="ORF">SAMN05444405_10661</name>
</gene>
<dbReference type="RefSeq" id="WP_073400646.1">
    <property type="nucleotide sequence ID" value="NZ_FQTV01000006.1"/>
</dbReference>
<sequence length="220" mass="24970">MKSASLLFVLGLLFCANSFAQQDKYTTYYYQRATLFEKLPITSTDIVFLGNSLTDGCEWAELFGNPHIKNRGISGDEIMGIYDRIDPILKGKPAKIFLLTGVNDVSHDLTADSILVMYRKLVNKIKSDSPKTKLYIQSILPVNDEFTRFPKVHNKTQVILDINKGLKQLAKENGYTYIDLYAHFVAPGTQSFDKKYTNDGLHLLGPGYMVWKEVLKPYVK</sequence>
<dbReference type="InterPro" id="IPR051532">
    <property type="entry name" value="Ester_Hydrolysis_Enzymes"/>
</dbReference>
<dbReference type="InterPro" id="IPR013830">
    <property type="entry name" value="SGNH_hydro"/>
</dbReference>
<accession>A0A1M4ZUI7</accession>
<feature type="signal peptide" evidence="1">
    <location>
        <begin position="1"/>
        <end position="20"/>
    </location>
</feature>
<evidence type="ECO:0000259" key="2">
    <source>
        <dbReference type="Pfam" id="PF13472"/>
    </source>
</evidence>
<reference evidence="3 4" key="1">
    <citation type="submission" date="2016-11" db="EMBL/GenBank/DDBJ databases">
        <authorList>
            <person name="Jaros S."/>
            <person name="Januszkiewicz K."/>
            <person name="Wedrychowicz H."/>
        </authorList>
    </citation>
    <scope>NUCLEOTIDE SEQUENCE [LARGE SCALE GENOMIC DNA]</scope>
    <source>
        <strain evidence="3 4">DSM 26991</strain>
    </source>
</reference>
<protein>
    <submittedName>
        <fullName evidence="3">Lysophospholipase L1</fullName>
    </submittedName>
</protein>
<name>A0A1M4ZUI7_9BACE</name>
<organism evidence="3 4">
    <name type="scientific">Bacteroides luti</name>
    <dbReference type="NCBI Taxonomy" id="1297750"/>
    <lineage>
        <taxon>Bacteria</taxon>
        <taxon>Pseudomonadati</taxon>
        <taxon>Bacteroidota</taxon>
        <taxon>Bacteroidia</taxon>
        <taxon>Bacteroidales</taxon>
        <taxon>Bacteroidaceae</taxon>
        <taxon>Bacteroides</taxon>
    </lineage>
</organism>
<keyword evidence="4" id="KW-1185">Reference proteome</keyword>
<evidence type="ECO:0000256" key="1">
    <source>
        <dbReference type="SAM" id="SignalP"/>
    </source>
</evidence>
<feature type="domain" description="SGNH hydrolase-type esterase" evidence="2">
    <location>
        <begin position="48"/>
        <end position="208"/>
    </location>
</feature>
<dbReference type="OrthoDB" id="9805821at2"/>
<dbReference type="STRING" id="1297750.SAMN05444405_10661"/>
<dbReference type="PANTHER" id="PTHR30383">
    <property type="entry name" value="THIOESTERASE 1/PROTEASE 1/LYSOPHOSPHOLIPASE L1"/>
    <property type="match status" value="1"/>
</dbReference>
<dbReference type="Pfam" id="PF13472">
    <property type="entry name" value="Lipase_GDSL_2"/>
    <property type="match status" value="1"/>
</dbReference>
<dbReference type="InterPro" id="IPR036514">
    <property type="entry name" value="SGNH_hydro_sf"/>
</dbReference>
<dbReference type="AlphaFoldDB" id="A0A1M4ZUI7"/>
<feature type="chain" id="PRO_5012341218" evidence="1">
    <location>
        <begin position="21"/>
        <end position="220"/>
    </location>
</feature>
<dbReference type="GO" id="GO:0004622">
    <property type="term" value="F:phosphatidylcholine lysophospholipase activity"/>
    <property type="evidence" value="ECO:0007669"/>
    <property type="project" value="TreeGrafter"/>
</dbReference>
<proteinExistence type="predicted"/>
<dbReference type="PANTHER" id="PTHR30383:SF5">
    <property type="entry name" value="SGNH HYDROLASE-TYPE ESTERASE DOMAIN-CONTAINING PROTEIN"/>
    <property type="match status" value="1"/>
</dbReference>
<evidence type="ECO:0000313" key="3">
    <source>
        <dbReference type="EMBL" id="SHF21760.1"/>
    </source>
</evidence>
<evidence type="ECO:0000313" key="4">
    <source>
        <dbReference type="Proteomes" id="UP000184509"/>
    </source>
</evidence>
<keyword evidence="1" id="KW-0732">Signal</keyword>
<dbReference type="SUPFAM" id="SSF52266">
    <property type="entry name" value="SGNH hydrolase"/>
    <property type="match status" value="1"/>
</dbReference>